<evidence type="ECO:0000313" key="18">
    <source>
        <dbReference type="Proteomes" id="UP000070412"/>
    </source>
</evidence>
<dbReference type="AlphaFoldDB" id="A0A132A5N2"/>
<dbReference type="FunFam" id="3.10.20.90:FF:000031">
    <property type="entry name" value="Partitioning defective 6 homolog alpha"/>
    <property type="match status" value="1"/>
</dbReference>
<feature type="region of interest" description="Disordered" evidence="12">
    <location>
        <begin position="398"/>
        <end position="419"/>
    </location>
</feature>
<dbReference type="GO" id="GO:0005886">
    <property type="term" value="C:plasma membrane"/>
    <property type="evidence" value="ECO:0007669"/>
    <property type="project" value="UniProtKB-SubCell"/>
</dbReference>
<dbReference type="FunFam" id="2.30.42.10:FF:000030">
    <property type="entry name" value="Partitioning defective 6 homolog beta"/>
    <property type="match status" value="1"/>
</dbReference>
<keyword evidence="10" id="KW-0472">Membrane</keyword>
<evidence type="ECO:0000256" key="8">
    <source>
        <dbReference type="ARBA" id="ARBA00022618"/>
    </source>
</evidence>
<evidence type="ECO:0000256" key="6">
    <source>
        <dbReference type="ARBA" id="ARBA00022475"/>
    </source>
</evidence>
<gene>
    <name evidence="16" type="ORF">QR98_0041990</name>
    <name evidence="15" type="ORF">SSS_7799</name>
</gene>
<dbReference type="VEuPathDB" id="VectorBase:SSCA009113"/>
<comment type="similarity">
    <text evidence="4">Belongs to the PAR6 family.</text>
</comment>
<dbReference type="Proteomes" id="UP000616769">
    <property type="component" value="Unassembled WGS sequence"/>
</dbReference>
<dbReference type="InterPro" id="IPR053793">
    <property type="entry name" value="PB1-like"/>
</dbReference>
<feature type="domain" description="PB1" evidence="14">
    <location>
        <begin position="77"/>
        <end position="158"/>
    </location>
</feature>
<dbReference type="InterPro" id="IPR051741">
    <property type="entry name" value="PAR6_homolog"/>
</dbReference>
<dbReference type="Gene3D" id="2.30.42.10">
    <property type="match status" value="1"/>
</dbReference>
<dbReference type="PANTHER" id="PTHR14102:SF11">
    <property type="entry name" value="LD29223P"/>
    <property type="match status" value="1"/>
</dbReference>
<evidence type="ECO:0000256" key="5">
    <source>
        <dbReference type="ARBA" id="ARBA00022427"/>
    </source>
</evidence>
<evidence type="ECO:0000256" key="11">
    <source>
        <dbReference type="ARBA" id="ARBA00023306"/>
    </source>
</evidence>
<dbReference type="InterPro" id="IPR001478">
    <property type="entry name" value="PDZ"/>
</dbReference>
<name>A0A132A5N2_SARSC</name>
<feature type="region of interest" description="Disordered" evidence="12">
    <location>
        <begin position="336"/>
        <end position="371"/>
    </location>
</feature>
<evidence type="ECO:0000259" key="14">
    <source>
        <dbReference type="PROSITE" id="PS51745"/>
    </source>
</evidence>
<dbReference type="Pfam" id="PF00595">
    <property type="entry name" value="PDZ"/>
    <property type="match status" value="1"/>
</dbReference>
<dbReference type="GO" id="GO:0005923">
    <property type="term" value="C:bicellular tight junction"/>
    <property type="evidence" value="ECO:0007669"/>
    <property type="project" value="UniProtKB-SubCell"/>
</dbReference>
<keyword evidence="18" id="KW-1185">Reference proteome</keyword>
<feature type="compositionally biased region" description="Polar residues" evidence="12">
    <location>
        <begin position="40"/>
        <end position="52"/>
    </location>
</feature>
<evidence type="ECO:0000256" key="4">
    <source>
        <dbReference type="ARBA" id="ARBA00008625"/>
    </source>
</evidence>
<feature type="compositionally biased region" description="Polar residues" evidence="12">
    <location>
        <begin position="1"/>
        <end position="23"/>
    </location>
</feature>
<evidence type="ECO:0000313" key="15">
    <source>
        <dbReference type="EMBL" id="KAF7491635.1"/>
    </source>
</evidence>
<evidence type="ECO:0000256" key="2">
    <source>
        <dbReference type="ARBA" id="ARBA00004435"/>
    </source>
</evidence>
<keyword evidence="6" id="KW-1003">Cell membrane</keyword>
<dbReference type="SUPFAM" id="SSF54277">
    <property type="entry name" value="CAD &amp; PB1 domains"/>
    <property type="match status" value="1"/>
</dbReference>
<dbReference type="PANTHER" id="PTHR14102">
    <property type="entry name" value="PAR-6-RELATED"/>
    <property type="match status" value="1"/>
</dbReference>
<dbReference type="PROSITE" id="PS51745">
    <property type="entry name" value="PB1"/>
    <property type="match status" value="1"/>
</dbReference>
<reference evidence="18" key="2">
    <citation type="journal article" date="2020" name="PLoS Negl. Trop. Dis.">
        <title>High-quality nuclear genome for Sarcoptes scabiei-A critical resource for a neglected parasite.</title>
        <authorList>
            <person name="Korhonen P.K."/>
            <person name="Gasser R.B."/>
            <person name="Ma G."/>
            <person name="Wang T."/>
            <person name="Stroehlein A.J."/>
            <person name="Young N.D."/>
            <person name="Ang C.S."/>
            <person name="Fernando D.D."/>
            <person name="Lu H.C."/>
            <person name="Taylor S."/>
            <person name="Reynolds S.L."/>
            <person name="Mofiz E."/>
            <person name="Najaraj S.H."/>
            <person name="Gowda H."/>
            <person name="Madugundu A."/>
            <person name="Renuse S."/>
            <person name="Holt D."/>
            <person name="Pandey A."/>
            <person name="Papenfuss A.T."/>
            <person name="Fischer K."/>
        </authorList>
    </citation>
    <scope>NUCLEOTIDE SEQUENCE [LARGE SCALE GENOMIC DNA]</scope>
</reference>
<comment type="subcellular location">
    <subcellularLocation>
        <location evidence="2">Cell junction</location>
        <location evidence="2">Tight junction</location>
    </subcellularLocation>
    <subcellularLocation>
        <location evidence="1">Cell membrane</location>
    </subcellularLocation>
    <subcellularLocation>
        <location evidence="3">Cytoplasm</location>
    </subcellularLocation>
</comment>
<evidence type="ECO:0000256" key="9">
    <source>
        <dbReference type="ARBA" id="ARBA00022949"/>
    </source>
</evidence>
<dbReference type="SUPFAM" id="SSF50156">
    <property type="entry name" value="PDZ domain-like"/>
    <property type="match status" value="1"/>
</dbReference>
<dbReference type="EMBL" id="WVUK01000058">
    <property type="protein sequence ID" value="KAF7491635.1"/>
    <property type="molecule type" value="Genomic_DNA"/>
</dbReference>
<dbReference type="EnsemblMetazoa" id="SSS_7799s_mrna">
    <property type="protein sequence ID" value="KAF7491635.1"/>
    <property type="gene ID" value="SSS_7799"/>
</dbReference>
<evidence type="ECO:0000256" key="10">
    <source>
        <dbReference type="ARBA" id="ARBA00023136"/>
    </source>
</evidence>
<evidence type="ECO:0000313" key="16">
    <source>
        <dbReference type="EMBL" id="KPM05730.1"/>
    </source>
</evidence>
<evidence type="ECO:0000256" key="7">
    <source>
        <dbReference type="ARBA" id="ARBA00022490"/>
    </source>
</evidence>
<dbReference type="SMART" id="SM00666">
    <property type="entry name" value="PB1"/>
    <property type="match status" value="1"/>
</dbReference>
<dbReference type="CDD" id="cd06718">
    <property type="entry name" value="PDZ_Par6-like"/>
    <property type="match status" value="1"/>
</dbReference>
<evidence type="ECO:0000313" key="19">
    <source>
        <dbReference type="Proteomes" id="UP000616769"/>
    </source>
</evidence>
<feature type="compositionally biased region" description="Polar residues" evidence="12">
    <location>
        <begin position="351"/>
        <end position="367"/>
    </location>
</feature>
<reference evidence="15" key="3">
    <citation type="submission" date="2020-01" db="EMBL/GenBank/DDBJ databases">
        <authorList>
            <person name="Korhonen P.K.K."/>
            <person name="Guangxu M.G."/>
            <person name="Wang T.W."/>
            <person name="Stroehlein A.J.S."/>
            <person name="Young N.D."/>
            <person name="Ang C.-S.A."/>
            <person name="Fernando D.W.F."/>
            <person name="Lu H.L."/>
            <person name="Taylor S.T."/>
            <person name="Ehtesham M.E.M."/>
            <person name="Najaraj S.H.N."/>
            <person name="Harsha G.H.G."/>
            <person name="Madugundu A.M."/>
            <person name="Renuse S.R."/>
            <person name="Holt D.H."/>
            <person name="Pandey A.P."/>
            <person name="Papenfuss A.P."/>
            <person name="Gasser R.B.G."/>
            <person name="Fischer K.F."/>
        </authorList>
    </citation>
    <scope>NUCLEOTIDE SEQUENCE</scope>
    <source>
        <strain evidence="15">SSS_KF_BRIS2020</strain>
    </source>
</reference>
<feature type="region of interest" description="Disordered" evidence="12">
    <location>
        <begin position="1"/>
        <end position="63"/>
    </location>
</feature>
<dbReference type="SMART" id="SM00228">
    <property type="entry name" value="PDZ"/>
    <property type="match status" value="1"/>
</dbReference>
<evidence type="ECO:0000256" key="12">
    <source>
        <dbReference type="SAM" id="MobiDB-lite"/>
    </source>
</evidence>
<evidence type="ECO:0000256" key="3">
    <source>
        <dbReference type="ARBA" id="ARBA00004496"/>
    </source>
</evidence>
<dbReference type="Gene3D" id="3.10.20.90">
    <property type="entry name" value="Phosphatidylinositol 3-kinase Catalytic Subunit, Chain A, domain 1"/>
    <property type="match status" value="1"/>
</dbReference>
<dbReference type="Pfam" id="PF00564">
    <property type="entry name" value="PB1"/>
    <property type="match status" value="1"/>
</dbReference>
<keyword evidence="8" id="KW-0132">Cell division</keyword>
<organism evidence="16 19">
    <name type="scientific">Sarcoptes scabiei</name>
    <name type="common">Itch mite</name>
    <name type="synonym">Acarus scabiei</name>
    <dbReference type="NCBI Taxonomy" id="52283"/>
    <lineage>
        <taxon>Eukaryota</taxon>
        <taxon>Metazoa</taxon>
        <taxon>Ecdysozoa</taxon>
        <taxon>Arthropoda</taxon>
        <taxon>Chelicerata</taxon>
        <taxon>Arachnida</taxon>
        <taxon>Acari</taxon>
        <taxon>Acariformes</taxon>
        <taxon>Sarcoptiformes</taxon>
        <taxon>Astigmata</taxon>
        <taxon>Psoroptidia</taxon>
        <taxon>Sarcoptoidea</taxon>
        <taxon>Sarcoptidae</taxon>
        <taxon>Sarcoptinae</taxon>
        <taxon>Sarcoptes</taxon>
    </lineage>
</organism>
<dbReference type="Proteomes" id="UP000070412">
    <property type="component" value="Unassembled WGS sequence"/>
</dbReference>
<evidence type="ECO:0000259" key="13">
    <source>
        <dbReference type="PROSITE" id="PS50106"/>
    </source>
</evidence>
<dbReference type="GO" id="GO:0007098">
    <property type="term" value="P:centrosome cycle"/>
    <property type="evidence" value="ECO:0007669"/>
    <property type="project" value="TreeGrafter"/>
</dbReference>
<dbReference type="InterPro" id="IPR000270">
    <property type="entry name" value="PB1_dom"/>
</dbReference>
<keyword evidence="7" id="KW-0963">Cytoplasm</keyword>
<evidence type="ECO:0000256" key="1">
    <source>
        <dbReference type="ARBA" id="ARBA00004236"/>
    </source>
</evidence>
<reference evidence="17" key="4">
    <citation type="submission" date="2022-06" db="UniProtKB">
        <authorList>
            <consortium name="EnsemblMetazoa"/>
        </authorList>
    </citation>
    <scope>IDENTIFICATION</scope>
</reference>
<protein>
    <submittedName>
        <fullName evidence="15">Partitioning defective 6 -like protein beta</fullName>
    </submittedName>
    <submittedName>
        <fullName evidence="16">Partitioning defective 6-like protein gamma-like protein</fullName>
    </submittedName>
</protein>
<dbReference type="GO" id="GO:0051301">
    <property type="term" value="P:cell division"/>
    <property type="evidence" value="ECO:0007669"/>
    <property type="project" value="UniProtKB-KW"/>
</dbReference>
<keyword evidence="9" id="KW-0965">Cell junction</keyword>
<keyword evidence="5" id="KW-0796">Tight junction</keyword>
<keyword evidence="11" id="KW-0131">Cell cycle</keyword>
<feature type="domain" description="PDZ" evidence="13">
    <location>
        <begin position="216"/>
        <end position="309"/>
    </location>
</feature>
<reference evidence="16 19" key="1">
    <citation type="journal article" date="2015" name="Parasit. Vectors">
        <title>Draft genome of the scabies mite.</title>
        <authorList>
            <person name="Rider S.D.Jr."/>
            <person name="Morgan M.S."/>
            <person name="Arlian L.G."/>
        </authorList>
    </citation>
    <scope>NUCLEOTIDE SEQUENCE [LARGE SCALE GENOMIC DNA]</scope>
    <source>
        <strain evidence="16">Arlian Lab</strain>
    </source>
</reference>
<evidence type="ECO:0000313" key="17">
    <source>
        <dbReference type="EnsemblMetazoa" id="KAF7491635.1"/>
    </source>
</evidence>
<proteinExistence type="inferred from homology"/>
<dbReference type="InterPro" id="IPR036034">
    <property type="entry name" value="PDZ_sf"/>
</dbReference>
<accession>A0A132A5N2</accession>
<dbReference type="PROSITE" id="PS50106">
    <property type="entry name" value="PDZ"/>
    <property type="match status" value="1"/>
</dbReference>
<sequence>MSATSVSIDSNPTNHQNKQTSKSPIDENAIGKNKTENRILKTSNFENQTSPERSNRTPHQRGQISQISALSDRQNDLIEIKSKFEAEFRRFSMQRSELTNFEDFVKLIEHFHKLFTIPFCLFYTDPNHGDLLPINNDTNFALAVASAKPLLRLIVQRKGESIDYLNNYSRKKNFLGNILPVSSHATKNRLAISAPENFRQVSSIIDVDIVPETCRRVRLVKHGSEKPLGFYIRDGSSFRITEHGLEKVSGIFISRLVPGGLAESTGLLAVNDEVLEVNGIEVNGKSLDQVTDMMVANSSNLIITIRPVNQRAHHLSHYSLSSSFSSNTIANYPTNAAISTSNRSTKDRNRQQNYHNSNTHQFTNSLERSGHRSKVPEYYNLNAFQKESPSSINHSFLSRTEVHEDDDDEDEVRDHFNNH</sequence>
<dbReference type="OrthoDB" id="5868434at2759"/>
<dbReference type="GO" id="GO:0005737">
    <property type="term" value="C:cytoplasm"/>
    <property type="evidence" value="ECO:0007669"/>
    <property type="project" value="UniProtKB-SubCell"/>
</dbReference>
<dbReference type="EMBL" id="JXLN01010445">
    <property type="protein sequence ID" value="KPM05730.1"/>
    <property type="molecule type" value="Genomic_DNA"/>
</dbReference>